<dbReference type="PANTHER" id="PTHR48098">
    <property type="entry name" value="ENTEROCHELIN ESTERASE-RELATED"/>
    <property type="match status" value="1"/>
</dbReference>
<gene>
    <name evidence="2" type="ORF">F8M49_23680</name>
</gene>
<feature type="signal peptide" evidence="1">
    <location>
        <begin position="1"/>
        <end position="30"/>
    </location>
</feature>
<dbReference type="Pfam" id="PF00756">
    <property type="entry name" value="Esterase"/>
    <property type="match status" value="1"/>
</dbReference>
<reference evidence="2 3" key="1">
    <citation type="submission" date="2019-10" db="EMBL/GenBank/DDBJ databases">
        <title>Draft Genome Assembly of Rhodococcus zopfii DSM44189.</title>
        <authorList>
            <person name="Sutton J.M."/>
            <person name="Akob D.M."/>
            <person name="Bushman T.J."/>
        </authorList>
    </citation>
    <scope>NUCLEOTIDE SEQUENCE [LARGE SCALE GENOMIC DNA]</scope>
    <source>
        <strain evidence="2 3">DSM 44189</strain>
    </source>
</reference>
<evidence type="ECO:0000256" key="1">
    <source>
        <dbReference type="SAM" id="SignalP"/>
    </source>
</evidence>
<name>A0ABU3WUH2_9NOCA</name>
<dbReference type="Proteomes" id="UP001275440">
    <property type="component" value="Unassembled WGS sequence"/>
</dbReference>
<dbReference type="InterPro" id="IPR050583">
    <property type="entry name" value="Mycobacterial_A85_antigen"/>
</dbReference>
<evidence type="ECO:0000313" key="3">
    <source>
        <dbReference type="Proteomes" id="UP001275440"/>
    </source>
</evidence>
<proteinExistence type="predicted"/>
<dbReference type="InterPro" id="IPR029058">
    <property type="entry name" value="AB_hydrolase_fold"/>
</dbReference>
<protein>
    <submittedName>
        <fullName evidence="2">Esterase family protein</fullName>
    </submittedName>
</protein>
<feature type="chain" id="PRO_5046511324" evidence="1">
    <location>
        <begin position="31"/>
        <end position="331"/>
    </location>
</feature>
<dbReference type="Gene3D" id="3.40.50.1820">
    <property type="entry name" value="alpha/beta hydrolase"/>
    <property type="match status" value="1"/>
</dbReference>
<dbReference type="EMBL" id="WBMO01000005">
    <property type="protein sequence ID" value="MDV2477635.1"/>
    <property type="molecule type" value="Genomic_DNA"/>
</dbReference>
<dbReference type="SUPFAM" id="SSF53474">
    <property type="entry name" value="alpha/beta-Hydrolases"/>
    <property type="match status" value="1"/>
</dbReference>
<sequence>MRTRVTYRAAIVGFVLSILWPLLCAAPATADPPPAAARLDHVEHLTDRRSALFVYSPSMDRIVQVQVLHPSWQGPRPTLYLLDGVSAGAESDYRESTWTQRTDIVDFFADKNVNVVLPVGGTASYYTDWRNPDPVLGTNRWETFLTRELPPIVDAAFDGNGIDAIGGLSMGATGAMALITRHPDLYEGVAALSGCLDTSRDSTRDSVRGTVAYKGGNPDNMWGAPGDPAWKEHDPYENAEALRGKDIFISTGNGLLGPYDLGADGEVLTVGAPLEAGAFACTITFDRRLRELRIPATVEYRPWGTHTWRYWQDDLRSAWPTLARALGLSGR</sequence>
<dbReference type="InterPro" id="IPR000801">
    <property type="entry name" value="Esterase-like"/>
</dbReference>
<dbReference type="RefSeq" id="WP_072815765.1">
    <property type="nucleotide sequence ID" value="NZ_JAHWLX010000027.1"/>
</dbReference>
<comment type="caution">
    <text evidence="2">The sequence shown here is derived from an EMBL/GenBank/DDBJ whole genome shotgun (WGS) entry which is preliminary data.</text>
</comment>
<keyword evidence="1" id="KW-0732">Signal</keyword>
<keyword evidence="3" id="KW-1185">Reference proteome</keyword>
<dbReference type="PANTHER" id="PTHR48098:SF1">
    <property type="entry name" value="DIACYLGLYCEROL ACYLTRANSFERASE_MYCOLYLTRANSFERASE AG85A"/>
    <property type="match status" value="1"/>
</dbReference>
<organism evidence="2 3">
    <name type="scientific">Rhodococcus zopfii</name>
    <dbReference type="NCBI Taxonomy" id="43772"/>
    <lineage>
        <taxon>Bacteria</taxon>
        <taxon>Bacillati</taxon>
        <taxon>Actinomycetota</taxon>
        <taxon>Actinomycetes</taxon>
        <taxon>Mycobacteriales</taxon>
        <taxon>Nocardiaceae</taxon>
        <taxon>Rhodococcus</taxon>
    </lineage>
</organism>
<accession>A0ABU3WUH2</accession>
<evidence type="ECO:0000313" key="2">
    <source>
        <dbReference type="EMBL" id="MDV2477635.1"/>
    </source>
</evidence>